<name>A0AAD9AEH3_9PEZI</name>
<dbReference type="AlphaFoldDB" id="A0AAD9AEH3"/>
<feature type="compositionally biased region" description="Basic and acidic residues" evidence="1">
    <location>
        <begin position="7"/>
        <end position="16"/>
    </location>
</feature>
<dbReference type="Proteomes" id="UP001243330">
    <property type="component" value="Unassembled WGS sequence"/>
</dbReference>
<feature type="region of interest" description="Disordered" evidence="1">
    <location>
        <begin position="1"/>
        <end position="36"/>
    </location>
</feature>
<gene>
    <name evidence="2" type="ORF">CCHR01_11875</name>
</gene>
<evidence type="ECO:0000256" key="1">
    <source>
        <dbReference type="SAM" id="MobiDB-lite"/>
    </source>
</evidence>
<evidence type="ECO:0000313" key="2">
    <source>
        <dbReference type="EMBL" id="KAK1845500.1"/>
    </source>
</evidence>
<accession>A0AAD9AEH3</accession>
<keyword evidence="3" id="KW-1185">Reference proteome</keyword>
<proteinExistence type="predicted"/>
<comment type="caution">
    <text evidence="2">The sequence shown here is derived from an EMBL/GenBank/DDBJ whole genome shotgun (WGS) entry which is preliminary data.</text>
</comment>
<organism evidence="2 3">
    <name type="scientific">Colletotrichum chrysophilum</name>
    <dbReference type="NCBI Taxonomy" id="1836956"/>
    <lineage>
        <taxon>Eukaryota</taxon>
        <taxon>Fungi</taxon>
        <taxon>Dikarya</taxon>
        <taxon>Ascomycota</taxon>
        <taxon>Pezizomycotina</taxon>
        <taxon>Sordariomycetes</taxon>
        <taxon>Hypocreomycetidae</taxon>
        <taxon>Glomerellales</taxon>
        <taxon>Glomerellaceae</taxon>
        <taxon>Colletotrichum</taxon>
        <taxon>Colletotrichum gloeosporioides species complex</taxon>
    </lineage>
</organism>
<reference evidence="2" key="1">
    <citation type="submission" date="2023-01" db="EMBL/GenBank/DDBJ databases">
        <title>Colletotrichum chrysophilum M932 genome sequence.</title>
        <authorList>
            <person name="Baroncelli R."/>
        </authorList>
    </citation>
    <scope>NUCLEOTIDE SEQUENCE</scope>
    <source>
        <strain evidence="2">M932</strain>
    </source>
</reference>
<evidence type="ECO:0000313" key="3">
    <source>
        <dbReference type="Proteomes" id="UP001243330"/>
    </source>
</evidence>
<protein>
    <submittedName>
        <fullName evidence="2">Uncharacterized protein</fullName>
    </submittedName>
</protein>
<sequence length="426" mass="48713">MECSENISKKSKETRPRPLCAETAPAGSRSEQAKTDDAAKWVAAVRRALASIPASSSNFSGTSTGSGEFPLESSTRLAHDHGTTAIAPFSSMVHDENKVRLSWFPHKGELLLIPHGNVLDKRHESKSETKKLQISQLPFEIQDIIFEMGTSMVIYAVHVPVEDVDLYVRHNSNSHIRNSSNEQMVQDIANSCPLAYTCRRSRAAVFRRLHRLAHNERPIIRFAILEYTHITIRLRDMVNSQNHPITRHDSDEEDPNMLLGLPSICLFENPFVPVADLEDWYTTLPSFLKDKVDRVDAEWWWDRDTGIARVSPLLGKFMHSFPRTTHFTITPRLSFMLSAQPATPGIVDSKHRLQKLGAVEEELEILKLRKAERYKYLQRRLMSLWEQEGWTAMAAYATKDFPLPIFEFKHKVRNPCGDPFYLVKTH</sequence>
<dbReference type="EMBL" id="JAQOWY010000270">
    <property type="protein sequence ID" value="KAK1845500.1"/>
    <property type="molecule type" value="Genomic_DNA"/>
</dbReference>